<dbReference type="RefSeq" id="WP_108028898.1">
    <property type="nucleotide sequence ID" value="NZ_QAYC01000026.1"/>
</dbReference>
<reference evidence="2 3" key="1">
    <citation type="submission" date="2018-04" db="EMBL/GenBank/DDBJ databases">
        <title>Genomic Encyclopedia of Archaeal and Bacterial Type Strains, Phase II (KMG-II): from individual species to whole genera.</title>
        <authorList>
            <person name="Goeker M."/>
        </authorList>
    </citation>
    <scope>NUCLEOTIDE SEQUENCE [LARGE SCALE GENOMIC DNA]</scope>
    <source>
        <strain evidence="2 3">DSM 19783</strain>
    </source>
</reference>
<evidence type="ECO:0000259" key="1">
    <source>
        <dbReference type="Pfam" id="PF14280"/>
    </source>
</evidence>
<keyword evidence="3" id="KW-1185">Reference proteome</keyword>
<protein>
    <submittedName>
        <fullName evidence="2">Uncharacterized protein DUF4365</fullName>
    </submittedName>
</protein>
<evidence type="ECO:0000313" key="2">
    <source>
        <dbReference type="EMBL" id="PTW39766.1"/>
    </source>
</evidence>
<dbReference type="EMBL" id="QAYC01000026">
    <property type="protein sequence ID" value="PTW39766.1"/>
    <property type="molecule type" value="Genomic_DNA"/>
</dbReference>
<name>A0A8E2VH51_9RHOB</name>
<gene>
    <name evidence="2" type="ORF">C8N38_12627</name>
</gene>
<feature type="domain" description="DUF4365" evidence="1">
    <location>
        <begin position="9"/>
        <end position="152"/>
    </location>
</feature>
<dbReference type="OrthoDB" id="7058312at2"/>
<sequence>MSTIRTGAAGVDLVSHRVRGQLKSDWQDVDAENDDAVDGIVLLRHREKFSGRMLFVQVKSGLSFKKESKSLGKDSIGVAIGRGYIEKHRSRWNALPGPVILAYVEDPGSHKSPIYWQDLKSDASYSKVNSDLVVIPRRKTFGSEAKGELRKMAGSVPDSHPLQEIDMRSTRSLLATPGFSLRLAKEFYREWSSSTDRFHPELGEISVTNAGWRHITRQGRRPDNILNSLLLLEAARKMVSQGADWRQLGSAKINERTETLDILDTLSLRAKIVFRQRAAAPVQVILQRVRSVCRKTGSTATKIKFLSVHELQRGNSRYYGEV</sequence>
<proteinExistence type="predicted"/>
<dbReference type="AlphaFoldDB" id="A0A8E2VH51"/>
<evidence type="ECO:0000313" key="3">
    <source>
        <dbReference type="Proteomes" id="UP000244037"/>
    </source>
</evidence>
<dbReference type="Proteomes" id="UP000244037">
    <property type="component" value="Unassembled WGS sequence"/>
</dbReference>
<organism evidence="2 3">
    <name type="scientific">Rhodovulum kholense</name>
    <dbReference type="NCBI Taxonomy" id="453584"/>
    <lineage>
        <taxon>Bacteria</taxon>
        <taxon>Pseudomonadati</taxon>
        <taxon>Pseudomonadota</taxon>
        <taxon>Alphaproteobacteria</taxon>
        <taxon>Rhodobacterales</taxon>
        <taxon>Paracoccaceae</taxon>
        <taxon>Rhodovulum</taxon>
    </lineage>
</organism>
<comment type="caution">
    <text evidence="2">The sequence shown here is derived from an EMBL/GenBank/DDBJ whole genome shotgun (WGS) entry which is preliminary data.</text>
</comment>
<dbReference type="Pfam" id="PF14280">
    <property type="entry name" value="DUF4365"/>
    <property type="match status" value="1"/>
</dbReference>
<dbReference type="InterPro" id="IPR025375">
    <property type="entry name" value="DUF4365"/>
</dbReference>
<accession>A0A8E2VH51</accession>